<comment type="caution">
    <text evidence="2">The sequence shown here is derived from an EMBL/GenBank/DDBJ whole genome shotgun (WGS) entry which is preliminary data.</text>
</comment>
<accession>B4CVW7</accession>
<dbReference type="InParanoid" id="B4CVW7"/>
<dbReference type="InterPro" id="IPR029062">
    <property type="entry name" value="Class_I_gatase-like"/>
</dbReference>
<dbReference type="InterPro" id="IPR017853">
    <property type="entry name" value="GH"/>
</dbReference>
<evidence type="ECO:0000313" key="2">
    <source>
        <dbReference type="EMBL" id="EDY21559.1"/>
    </source>
</evidence>
<dbReference type="Gene3D" id="3.40.50.880">
    <property type="match status" value="1"/>
</dbReference>
<dbReference type="RefSeq" id="WP_006978131.1">
    <property type="nucleotide sequence ID" value="NZ_ABVL01000002.1"/>
</dbReference>
<dbReference type="STRING" id="497964.CfE428DRAFT_0804"/>
<dbReference type="Proteomes" id="UP000005824">
    <property type="component" value="Unassembled WGS sequence"/>
</dbReference>
<evidence type="ECO:0000313" key="3">
    <source>
        <dbReference type="Proteomes" id="UP000005824"/>
    </source>
</evidence>
<dbReference type="SUPFAM" id="SSF51445">
    <property type="entry name" value="(Trans)glycosidases"/>
    <property type="match status" value="1"/>
</dbReference>
<evidence type="ECO:0000256" key="1">
    <source>
        <dbReference type="SAM" id="SignalP"/>
    </source>
</evidence>
<keyword evidence="3" id="KW-1185">Reference proteome</keyword>
<keyword evidence="1" id="KW-0732">Signal</keyword>
<sequence length="618" mass="70209" precursor="true">MTRIARFRWLTTLALLTAATGWAAEPEKSWVTTWIARMIDEVPFINGGLNIPSFTNTNNRGTITQQTVPGITHMEAYLYWRYLEPEKNQWNGRELEEMLALCQSRDLKMLVLPWVMYAPEWFKKTADFQPLVEMKTGHSVDMLSPWAPGTLVAFDHFYAELAKRYKSQIGIIKLGYPGSDFGEVGLTVGSKAFLPGGNFAERIPQDPENWKRGYWCGDPAARADFRERMLSKYGGSLEKLNAAWKTQFASTDAIEFPDPDHRADSTIRWLDFITWLRESQTRNMVKLLRVIRKHFPETLLDIPLGFGSDLPSDACDRTAICRAAAEFKPINVRSTHGSVNRERIPRAYWFYKRMAPVCHDYGIGFGTEPPGGNLTTEELLRQYFEDASAGANFIFHYFQNYHRRPNVVGDYKRILRPQERSLVDIGVLYPTTQMILDMSPAPEGQWQFCAEGREFFDYDLVDENMVEWGLLKNYKVLVHTSGKVLPESTLAAISKWLEAGGILITRGEPKWQTPAGQASAVSGWVAQEETMKDALPAVRAYRVGKGRLYVAAVAKIPEYLTRVDAILDAQTVPLHGFNRNHDGKYVTDFPDGRLLFNPQTRETVFIAPGAPPMPIISR</sequence>
<feature type="chain" id="PRO_5002802381" description="Glycoside hydrolase family 42 N-terminal domain-containing protein" evidence="1">
    <location>
        <begin position="24"/>
        <end position="618"/>
    </location>
</feature>
<name>B4CVW7_9BACT</name>
<feature type="signal peptide" evidence="1">
    <location>
        <begin position="1"/>
        <end position="23"/>
    </location>
</feature>
<dbReference type="Gene3D" id="3.20.20.80">
    <property type="entry name" value="Glycosidases"/>
    <property type="match status" value="1"/>
</dbReference>
<dbReference type="EMBL" id="ABVL01000002">
    <property type="protein sequence ID" value="EDY21559.1"/>
    <property type="molecule type" value="Genomic_DNA"/>
</dbReference>
<proteinExistence type="predicted"/>
<evidence type="ECO:0008006" key="4">
    <source>
        <dbReference type="Google" id="ProtNLM"/>
    </source>
</evidence>
<dbReference type="AlphaFoldDB" id="B4CVW7"/>
<reference evidence="2 3" key="1">
    <citation type="journal article" date="2011" name="J. Bacteriol.">
        <title>Genome sequence of Chthoniobacter flavus Ellin428, an aerobic heterotrophic soil bacterium.</title>
        <authorList>
            <person name="Kant R."/>
            <person name="van Passel M.W."/>
            <person name="Palva A."/>
            <person name="Lucas S."/>
            <person name="Lapidus A."/>
            <person name="Glavina Del Rio T."/>
            <person name="Dalin E."/>
            <person name="Tice H."/>
            <person name="Bruce D."/>
            <person name="Goodwin L."/>
            <person name="Pitluck S."/>
            <person name="Larimer F.W."/>
            <person name="Land M.L."/>
            <person name="Hauser L."/>
            <person name="Sangwan P."/>
            <person name="de Vos W.M."/>
            <person name="Janssen P.H."/>
            <person name="Smidt H."/>
        </authorList>
    </citation>
    <scope>NUCLEOTIDE SEQUENCE [LARGE SCALE GENOMIC DNA]</scope>
    <source>
        <strain evidence="2 3">Ellin428</strain>
    </source>
</reference>
<protein>
    <recommendedName>
        <fullName evidence="4">Glycoside hydrolase family 42 N-terminal domain-containing protein</fullName>
    </recommendedName>
</protein>
<organism evidence="2 3">
    <name type="scientific">Chthoniobacter flavus Ellin428</name>
    <dbReference type="NCBI Taxonomy" id="497964"/>
    <lineage>
        <taxon>Bacteria</taxon>
        <taxon>Pseudomonadati</taxon>
        <taxon>Verrucomicrobiota</taxon>
        <taxon>Spartobacteria</taxon>
        <taxon>Chthoniobacterales</taxon>
        <taxon>Chthoniobacteraceae</taxon>
        <taxon>Chthoniobacter</taxon>
    </lineage>
</organism>
<gene>
    <name evidence="2" type="ORF">CfE428DRAFT_0804</name>
</gene>
<dbReference type="eggNOG" id="COG1874">
    <property type="taxonomic scope" value="Bacteria"/>
</dbReference>